<comment type="caution">
    <text evidence="1">The sequence shown here is derived from an EMBL/GenBank/DDBJ whole genome shotgun (WGS) entry which is preliminary data.</text>
</comment>
<sequence length="104" mass="11316">MPQGGDSVSLSLPELRKTISQANDVTSELDQARSAWAGDTNEPQQAIGLREANQAYVSMQDAWFDEIGVYMEALSLVHDGLQRAANSYDDTENAATRALGRELS</sequence>
<dbReference type="Gene3D" id="1.10.287.1060">
    <property type="entry name" value="ESAT-6-like"/>
    <property type="match status" value="1"/>
</dbReference>
<dbReference type="SUPFAM" id="SSF140453">
    <property type="entry name" value="EsxAB dimer-like"/>
    <property type="match status" value="1"/>
</dbReference>
<dbReference type="InterPro" id="IPR036689">
    <property type="entry name" value="ESAT-6-like_sf"/>
</dbReference>
<dbReference type="Proteomes" id="UP000578819">
    <property type="component" value="Unassembled WGS sequence"/>
</dbReference>
<protein>
    <submittedName>
        <fullName evidence="1">Uncharacterized protein YukE</fullName>
    </submittedName>
</protein>
<reference evidence="1 2" key="1">
    <citation type="submission" date="2020-08" db="EMBL/GenBank/DDBJ databases">
        <title>Sequencing the genomes of 1000 actinobacteria strains.</title>
        <authorList>
            <person name="Klenk H.-P."/>
        </authorList>
    </citation>
    <scope>NUCLEOTIDE SEQUENCE [LARGE SCALE GENOMIC DNA]</scope>
    <source>
        <strain evidence="1 2">DSM 45886</strain>
    </source>
</reference>
<keyword evidence="2" id="KW-1185">Reference proteome</keyword>
<evidence type="ECO:0000313" key="2">
    <source>
        <dbReference type="Proteomes" id="UP000578819"/>
    </source>
</evidence>
<name>A0A7W7WRQ7_9ACTN</name>
<accession>A0A7W7WRQ7</accession>
<organism evidence="1 2">
    <name type="scientific">Micromonospora polyrhachis</name>
    <dbReference type="NCBI Taxonomy" id="1282883"/>
    <lineage>
        <taxon>Bacteria</taxon>
        <taxon>Bacillati</taxon>
        <taxon>Actinomycetota</taxon>
        <taxon>Actinomycetes</taxon>
        <taxon>Micromonosporales</taxon>
        <taxon>Micromonosporaceae</taxon>
        <taxon>Micromonospora</taxon>
    </lineage>
</organism>
<dbReference type="RefSeq" id="WP_184537114.1">
    <property type="nucleotide sequence ID" value="NZ_JACHJW010000001.1"/>
</dbReference>
<dbReference type="AlphaFoldDB" id="A0A7W7WRQ7"/>
<gene>
    <name evidence="1" type="ORF">FHR38_005264</name>
</gene>
<dbReference type="EMBL" id="JACHJW010000001">
    <property type="protein sequence ID" value="MBB4961531.1"/>
    <property type="molecule type" value="Genomic_DNA"/>
</dbReference>
<proteinExistence type="predicted"/>
<evidence type="ECO:0000313" key="1">
    <source>
        <dbReference type="EMBL" id="MBB4961531.1"/>
    </source>
</evidence>